<dbReference type="InterPro" id="IPR006860">
    <property type="entry name" value="FecR"/>
</dbReference>
<dbReference type="InterPro" id="IPR012373">
    <property type="entry name" value="Ferrdict_sens_TM"/>
</dbReference>
<sequence length="395" mass="43183">MSIKEVMLLLEKFKNGQISQEELLRLKAMVAQDDYGLNIKEDILASLYSDVPDSGWKKEDADKILQAILQPAEQPVYPIHTVNNRKRWYMAAAAILGAALIIGSLFLVQKRHAAPLAAIKQPPLSPGSNKAVLTLADGKTIPLDSANIGALAQQGSTRIVNTIQGLAYTTEGTAEKVVYNTVSTPRGGQYQLTLADGSKVWLNAASSIRFPTAFTGKERLVEITGEGYFRIAANAQMPFKVKVAGTADMEVNVLGTSFNIMAYPDEQTITTTLEEGAVQLIHGSSQSLLKPGFGGSLSPGDKQFVVEKADMEQALAWKEGKFRFRNTSIQTIMRQVARWYNVEIAYQGDLSDIRLTGIISRRENAAALLKILATTKRVHFDITDSKITVKPSDLP</sequence>
<keyword evidence="5" id="KW-1185">Reference proteome</keyword>
<dbReference type="Proteomes" id="UP000240971">
    <property type="component" value="Unassembled WGS sequence"/>
</dbReference>
<dbReference type="InterPro" id="IPR032508">
    <property type="entry name" value="FecR_C"/>
</dbReference>
<dbReference type="Pfam" id="PF16344">
    <property type="entry name" value="FecR_C"/>
    <property type="match status" value="1"/>
</dbReference>
<keyword evidence="1" id="KW-0812">Transmembrane</keyword>
<feature type="domain" description="Protein FecR C-terminal" evidence="3">
    <location>
        <begin position="321"/>
        <end position="389"/>
    </location>
</feature>
<dbReference type="RefSeq" id="WP_106529465.1">
    <property type="nucleotide sequence ID" value="NZ_PYAW01000003.1"/>
</dbReference>
<reference evidence="4 5" key="1">
    <citation type="submission" date="2018-03" db="EMBL/GenBank/DDBJ databases">
        <title>Genomic Encyclopedia of Archaeal and Bacterial Type Strains, Phase II (KMG-II): from individual species to whole genera.</title>
        <authorList>
            <person name="Goeker M."/>
        </authorList>
    </citation>
    <scope>NUCLEOTIDE SEQUENCE [LARGE SCALE GENOMIC DNA]</scope>
    <source>
        <strain evidence="4 5">DSM 24859</strain>
    </source>
</reference>
<dbReference type="Gene3D" id="3.55.50.30">
    <property type="match status" value="1"/>
</dbReference>
<evidence type="ECO:0000256" key="1">
    <source>
        <dbReference type="SAM" id="Phobius"/>
    </source>
</evidence>
<dbReference type="EMBL" id="PYAW01000003">
    <property type="protein sequence ID" value="PSL46705.1"/>
    <property type="molecule type" value="Genomic_DNA"/>
</dbReference>
<feature type="transmembrane region" description="Helical" evidence="1">
    <location>
        <begin position="88"/>
        <end position="108"/>
    </location>
</feature>
<evidence type="ECO:0000259" key="2">
    <source>
        <dbReference type="Pfam" id="PF04773"/>
    </source>
</evidence>
<dbReference type="Gene3D" id="2.60.120.1440">
    <property type="match status" value="1"/>
</dbReference>
<keyword evidence="1" id="KW-0472">Membrane</keyword>
<accession>A0A2P8HKF8</accession>
<dbReference type="PANTHER" id="PTHR30273:SF2">
    <property type="entry name" value="PROTEIN FECR"/>
    <property type="match status" value="1"/>
</dbReference>
<evidence type="ECO:0000313" key="4">
    <source>
        <dbReference type="EMBL" id="PSL46705.1"/>
    </source>
</evidence>
<proteinExistence type="predicted"/>
<dbReference type="Pfam" id="PF04773">
    <property type="entry name" value="FecR"/>
    <property type="match status" value="1"/>
</dbReference>
<protein>
    <submittedName>
        <fullName evidence="4">FecR family protein</fullName>
    </submittedName>
</protein>
<keyword evidence="1" id="KW-1133">Transmembrane helix</keyword>
<organism evidence="4 5">
    <name type="scientific">Chitinophaga niastensis</name>
    <dbReference type="NCBI Taxonomy" id="536980"/>
    <lineage>
        <taxon>Bacteria</taxon>
        <taxon>Pseudomonadati</taxon>
        <taxon>Bacteroidota</taxon>
        <taxon>Chitinophagia</taxon>
        <taxon>Chitinophagales</taxon>
        <taxon>Chitinophagaceae</taxon>
        <taxon>Chitinophaga</taxon>
    </lineage>
</organism>
<dbReference type="AlphaFoldDB" id="A0A2P8HKF8"/>
<name>A0A2P8HKF8_CHINA</name>
<gene>
    <name evidence="4" type="ORF">CLV51_103686</name>
</gene>
<dbReference type="PANTHER" id="PTHR30273">
    <property type="entry name" value="PERIPLASMIC SIGNAL SENSOR AND SIGMA FACTOR ACTIVATOR FECR-RELATED"/>
    <property type="match status" value="1"/>
</dbReference>
<dbReference type="GO" id="GO:0016989">
    <property type="term" value="F:sigma factor antagonist activity"/>
    <property type="evidence" value="ECO:0007669"/>
    <property type="project" value="TreeGrafter"/>
</dbReference>
<evidence type="ECO:0000259" key="3">
    <source>
        <dbReference type="Pfam" id="PF16344"/>
    </source>
</evidence>
<comment type="caution">
    <text evidence="4">The sequence shown here is derived from an EMBL/GenBank/DDBJ whole genome shotgun (WGS) entry which is preliminary data.</text>
</comment>
<feature type="domain" description="FecR protein" evidence="2">
    <location>
        <begin position="181"/>
        <end position="279"/>
    </location>
</feature>
<dbReference type="OrthoDB" id="1099963at2"/>
<evidence type="ECO:0000313" key="5">
    <source>
        <dbReference type="Proteomes" id="UP000240971"/>
    </source>
</evidence>